<comment type="caution">
    <text evidence="11">The sequence shown here is derived from an EMBL/GenBank/DDBJ whole genome shotgun (WGS) entry which is preliminary data.</text>
</comment>
<dbReference type="Pfam" id="PF21082">
    <property type="entry name" value="MS_channel_3rd"/>
    <property type="match status" value="1"/>
</dbReference>
<evidence type="ECO:0000256" key="6">
    <source>
        <dbReference type="ARBA" id="ARBA00023136"/>
    </source>
</evidence>
<dbReference type="SUPFAM" id="SSF50182">
    <property type="entry name" value="Sm-like ribonucleoproteins"/>
    <property type="match status" value="1"/>
</dbReference>
<evidence type="ECO:0000259" key="10">
    <source>
        <dbReference type="Pfam" id="PF21082"/>
    </source>
</evidence>
<gene>
    <name evidence="11" type="ORF">ACETIH_17990</name>
</gene>
<comment type="caution">
    <text evidence="7">Lacks conserved residue(s) required for the propagation of feature annotation.</text>
</comment>
<organism evidence="11 12">
    <name type="scientific">Microvirga arabica</name>
    <dbReference type="NCBI Taxonomy" id="1128671"/>
    <lineage>
        <taxon>Bacteria</taxon>
        <taxon>Pseudomonadati</taxon>
        <taxon>Pseudomonadota</taxon>
        <taxon>Alphaproteobacteria</taxon>
        <taxon>Hyphomicrobiales</taxon>
        <taxon>Methylobacteriaceae</taxon>
        <taxon>Microvirga</taxon>
    </lineage>
</organism>
<evidence type="ECO:0000256" key="7">
    <source>
        <dbReference type="RuleBase" id="RU369025"/>
    </source>
</evidence>
<evidence type="ECO:0000256" key="8">
    <source>
        <dbReference type="SAM" id="MobiDB-lite"/>
    </source>
</evidence>
<dbReference type="InterPro" id="IPR011014">
    <property type="entry name" value="MscS_channel_TM-2"/>
</dbReference>
<feature type="transmembrane region" description="Helical" evidence="7">
    <location>
        <begin position="59"/>
        <end position="84"/>
    </location>
</feature>
<feature type="transmembrane region" description="Helical" evidence="7">
    <location>
        <begin position="96"/>
        <end position="122"/>
    </location>
</feature>
<evidence type="ECO:0000256" key="5">
    <source>
        <dbReference type="ARBA" id="ARBA00022989"/>
    </source>
</evidence>
<evidence type="ECO:0000313" key="12">
    <source>
        <dbReference type="Proteomes" id="UP001593940"/>
    </source>
</evidence>
<accession>A0ABV6YBA5</accession>
<keyword evidence="7" id="KW-0407">Ion channel</keyword>
<dbReference type="PANTHER" id="PTHR30221:SF1">
    <property type="entry name" value="SMALL-CONDUCTANCE MECHANOSENSITIVE CHANNEL"/>
    <property type="match status" value="1"/>
</dbReference>
<comment type="subunit">
    <text evidence="7">Homoheptamer.</text>
</comment>
<dbReference type="PANTHER" id="PTHR30221">
    <property type="entry name" value="SMALL-CONDUCTANCE MECHANOSENSITIVE CHANNEL"/>
    <property type="match status" value="1"/>
</dbReference>
<keyword evidence="3" id="KW-1003">Cell membrane</keyword>
<dbReference type="InterPro" id="IPR011066">
    <property type="entry name" value="MscS_channel_C_sf"/>
</dbReference>
<feature type="region of interest" description="Disordered" evidence="8">
    <location>
        <begin position="280"/>
        <end position="330"/>
    </location>
</feature>
<keyword evidence="7" id="KW-0406">Ion transport</keyword>
<dbReference type="RefSeq" id="WP_377030473.1">
    <property type="nucleotide sequence ID" value="NZ_JBHOMY010000057.1"/>
</dbReference>
<dbReference type="InterPro" id="IPR049278">
    <property type="entry name" value="MS_channel_C"/>
</dbReference>
<feature type="domain" description="Mechanosensitive ion channel MscS C-terminal" evidence="10">
    <location>
        <begin position="183"/>
        <end position="265"/>
    </location>
</feature>
<name>A0ABV6YBA5_9HYPH</name>
<keyword evidence="12" id="KW-1185">Reference proteome</keyword>
<keyword evidence="7" id="KW-0997">Cell inner membrane</keyword>
<dbReference type="Gene3D" id="2.30.30.60">
    <property type="match status" value="1"/>
</dbReference>
<comment type="function">
    <text evidence="7">Mechanosensitive channel that participates in the regulation of osmotic pressure changes within the cell, opening in response to stretch forces in the membrane lipid bilayer, without the need for other proteins. Contributes to normal resistance to hypoosmotic shock. Forms an ion channel of 1.0 nanosiemens conductance with a slight preference for anions.</text>
</comment>
<keyword evidence="6 7" id="KW-0472">Membrane</keyword>
<keyword evidence="5 7" id="KW-1133">Transmembrane helix</keyword>
<dbReference type="EMBL" id="JBHOMY010000057">
    <property type="protein sequence ID" value="MFC1458557.1"/>
    <property type="molecule type" value="Genomic_DNA"/>
</dbReference>
<evidence type="ECO:0000256" key="4">
    <source>
        <dbReference type="ARBA" id="ARBA00022692"/>
    </source>
</evidence>
<dbReference type="SUPFAM" id="SSF82861">
    <property type="entry name" value="Mechanosensitive channel protein MscS (YggB), transmembrane region"/>
    <property type="match status" value="1"/>
</dbReference>
<dbReference type="InterPro" id="IPR045275">
    <property type="entry name" value="MscS_archaea/bacteria_type"/>
</dbReference>
<feature type="domain" description="Mechanosensitive ion channel MscS" evidence="9">
    <location>
        <begin position="109"/>
        <end position="172"/>
    </location>
</feature>
<keyword evidence="7" id="KW-0813">Transport</keyword>
<evidence type="ECO:0000313" key="11">
    <source>
        <dbReference type="EMBL" id="MFC1458557.1"/>
    </source>
</evidence>
<evidence type="ECO:0000256" key="2">
    <source>
        <dbReference type="ARBA" id="ARBA00008017"/>
    </source>
</evidence>
<evidence type="ECO:0000256" key="3">
    <source>
        <dbReference type="ARBA" id="ARBA00022475"/>
    </source>
</evidence>
<evidence type="ECO:0000259" key="9">
    <source>
        <dbReference type="Pfam" id="PF00924"/>
    </source>
</evidence>
<dbReference type="InterPro" id="IPR010920">
    <property type="entry name" value="LSM_dom_sf"/>
</dbReference>
<sequence length="330" mass="36302">METDASITLERIEGFITGFWWILPNLGIALVVFLIFLGIGWAVRAAVSRFFNHRGRPDLASLLAGFARWSIIALGLLVVATIVFPSVKPADVLATLGVGSIAIGFAFKDILQNWLAGLLILLRQPFRQGDQIVVGSHEGTVERIEARATLIRTYDGKRVIIPNSSVYTEAVTVHTAFEQRRSEYDVGIGYGDDVRKACDLIRNALKCLPEVSDNPAPEAIPWELAGSSVNIRVRWWTEPHQADVVHARGQVIEAIRQTLGEAGIDLPFPTHMVLLHDQTEEADGDRTRQREGWPAGDSPPAPRHLNEVIVNGESQPGEAAGAPRPGRRRH</sequence>
<proteinExistence type="inferred from homology"/>
<comment type="subcellular location">
    <subcellularLocation>
        <location evidence="7">Cell inner membrane</location>
        <topology evidence="7">Multi-pass membrane protein</topology>
    </subcellularLocation>
    <subcellularLocation>
        <location evidence="1">Cell membrane</location>
        <topology evidence="1">Multi-pass membrane protein</topology>
    </subcellularLocation>
</comment>
<reference evidence="11 12" key="1">
    <citation type="submission" date="2024-09" db="EMBL/GenBank/DDBJ databases">
        <title>Nodulacao em especies de Leguminosae Basais da Amazonia e Caracterizacao dos Rizobios e Bacterias Associadas aos Nodulos.</title>
        <authorList>
            <person name="Jambeiro I.C.A."/>
            <person name="Lopes I.S."/>
            <person name="Aguiar E.R.G.R."/>
            <person name="Santos A.F.J."/>
            <person name="Dos Santos J.M.F."/>
            <person name="Gross E."/>
        </authorList>
    </citation>
    <scope>NUCLEOTIDE SEQUENCE [LARGE SCALE GENOMIC DNA]</scope>
    <source>
        <strain evidence="11 12">BRUESC1165</strain>
    </source>
</reference>
<keyword evidence="4 7" id="KW-0812">Transmembrane</keyword>
<protein>
    <recommendedName>
        <fullName evidence="7">Small-conductance mechanosensitive channel</fullName>
    </recommendedName>
</protein>
<evidence type="ECO:0000256" key="1">
    <source>
        <dbReference type="ARBA" id="ARBA00004651"/>
    </source>
</evidence>
<dbReference type="SUPFAM" id="SSF82689">
    <property type="entry name" value="Mechanosensitive channel protein MscS (YggB), C-terminal domain"/>
    <property type="match status" value="1"/>
</dbReference>
<dbReference type="Proteomes" id="UP001593940">
    <property type="component" value="Unassembled WGS sequence"/>
</dbReference>
<dbReference type="Gene3D" id="3.30.70.100">
    <property type="match status" value="1"/>
</dbReference>
<dbReference type="Pfam" id="PF00924">
    <property type="entry name" value="MS_channel_2nd"/>
    <property type="match status" value="1"/>
</dbReference>
<comment type="similarity">
    <text evidence="2 7">Belongs to the MscS (TC 1.A.23) family.</text>
</comment>
<dbReference type="InterPro" id="IPR006685">
    <property type="entry name" value="MscS_channel_2nd"/>
</dbReference>
<dbReference type="InterPro" id="IPR023408">
    <property type="entry name" value="MscS_beta-dom_sf"/>
</dbReference>
<dbReference type="Gene3D" id="1.10.287.1260">
    <property type="match status" value="1"/>
</dbReference>
<feature type="transmembrane region" description="Helical" evidence="7">
    <location>
        <begin position="20"/>
        <end position="47"/>
    </location>
</feature>